<keyword evidence="1" id="KW-0051">Antiviral defense</keyword>
<dbReference type="Pfam" id="PF09704">
    <property type="entry name" value="Cas_Cas5d"/>
    <property type="match status" value="1"/>
</dbReference>
<proteinExistence type="predicted"/>
<reference evidence="2" key="1">
    <citation type="submission" date="2022-10" db="EMBL/GenBank/DDBJ databases">
        <title>Completed Genome Sequence of two octocoral isolated bacterium, Endozoicomonas euniceicola EF212T and Endozoicomonas gorgoniicola PS125T.</title>
        <authorList>
            <person name="Chiou Y.-J."/>
            <person name="Chen Y.-H."/>
        </authorList>
    </citation>
    <scope>NUCLEOTIDE SEQUENCE</scope>
    <source>
        <strain evidence="2">EF212</strain>
    </source>
</reference>
<evidence type="ECO:0000256" key="1">
    <source>
        <dbReference type="ARBA" id="ARBA00023118"/>
    </source>
</evidence>
<evidence type="ECO:0000313" key="2">
    <source>
        <dbReference type="EMBL" id="UYM15457.1"/>
    </source>
</evidence>
<dbReference type="InterPro" id="IPR013422">
    <property type="entry name" value="CRISPR-assoc_prot_Cas5_N"/>
</dbReference>
<organism evidence="2 3">
    <name type="scientific">Endozoicomonas euniceicola</name>
    <dbReference type="NCBI Taxonomy" id="1234143"/>
    <lineage>
        <taxon>Bacteria</taxon>
        <taxon>Pseudomonadati</taxon>
        <taxon>Pseudomonadota</taxon>
        <taxon>Gammaproteobacteria</taxon>
        <taxon>Oceanospirillales</taxon>
        <taxon>Endozoicomonadaceae</taxon>
        <taxon>Endozoicomonas</taxon>
    </lineage>
</organism>
<protein>
    <submittedName>
        <fullName evidence="2">Type I-C CRISPR-associated protein Cas5c</fullName>
    </submittedName>
</protein>
<keyword evidence="3" id="KW-1185">Reference proteome</keyword>
<dbReference type="NCBIfam" id="TIGR01876">
    <property type="entry name" value="cas_Cas5d"/>
    <property type="match status" value="1"/>
</dbReference>
<name>A0ABY6GRS7_9GAMM</name>
<dbReference type="EMBL" id="CP103300">
    <property type="protein sequence ID" value="UYM15457.1"/>
    <property type="molecule type" value="Genomic_DNA"/>
</dbReference>
<dbReference type="Gene3D" id="3.30.70.2660">
    <property type="match status" value="1"/>
</dbReference>
<accession>A0ABY6GRS7</accession>
<dbReference type="InterPro" id="IPR021124">
    <property type="entry name" value="CRISPR-assoc_prot_Cas5"/>
</dbReference>
<dbReference type="InterPro" id="IPR010155">
    <property type="entry name" value="CRISPR-assoc_prot_Cas5d"/>
</dbReference>
<sequence length="223" mass="26167">MPDNKLFHKPLKIRVRGEFACFTRPELSVERCSYPFITPSAARGILETVYHHKDFRWSIFQISLLKPISWYNCSTSEVSQWIRPNLIKTAIESHSSLCTDTSKMRQIRHNRILFDVDYVITAYMAIKPSHVRRFNARLDEHIKEFRERVSLGDCIRQPTFGQSDYIAFFETVNPAIRPIHENADFGYVLHDFQLIKHKRIPIFFHAVMKDGKIKVPPYPGLES</sequence>
<dbReference type="RefSeq" id="WP_262597481.1">
    <property type="nucleotide sequence ID" value="NZ_CP103300.1"/>
</dbReference>
<gene>
    <name evidence="2" type="primary">cas5c</name>
    <name evidence="2" type="ORF">NX720_21815</name>
</gene>
<evidence type="ECO:0000313" key="3">
    <source>
        <dbReference type="Proteomes" id="UP001163255"/>
    </source>
</evidence>
<dbReference type="Proteomes" id="UP001163255">
    <property type="component" value="Chromosome"/>
</dbReference>
<dbReference type="NCBIfam" id="TIGR02593">
    <property type="entry name" value="CRISPR_cas5"/>
    <property type="match status" value="1"/>
</dbReference>